<evidence type="ECO:0000313" key="4">
    <source>
        <dbReference type="Proteomes" id="UP000244336"/>
    </source>
</evidence>
<evidence type="ECO:0000256" key="2">
    <source>
        <dbReference type="SAM" id="SignalP"/>
    </source>
</evidence>
<feature type="chain" id="PRO_5015457458" description="Hydrophobic seed protein domain-containing protein" evidence="2">
    <location>
        <begin position="24"/>
        <end position="97"/>
    </location>
</feature>
<dbReference type="AlphaFoldDB" id="A0A2T7DX00"/>
<evidence type="ECO:0000256" key="1">
    <source>
        <dbReference type="SAM" id="MobiDB-lite"/>
    </source>
</evidence>
<evidence type="ECO:0008006" key="5">
    <source>
        <dbReference type="Google" id="ProtNLM"/>
    </source>
</evidence>
<feature type="region of interest" description="Disordered" evidence="1">
    <location>
        <begin position="67"/>
        <end position="97"/>
    </location>
</feature>
<proteinExistence type="predicted"/>
<reference evidence="3 4" key="1">
    <citation type="submission" date="2018-04" db="EMBL/GenBank/DDBJ databases">
        <title>WGS assembly of Panicum hallii var. hallii HAL2.</title>
        <authorList>
            <person name="Lovell J."/>
            <person name="Jenkins J."/>
            <person name="Lowry D."/>
            <person name="Mamidi S."/>
            <person name="Sreedasyam A."/>
            <person name="Weng X."/>
            <person name="Barry K."/>
            <person name="Bonette J."/>
            <person name="Campitelli B."/>
            <person name="Daum C."/>
            <person name="Gordon S."/>
            <person name="Gould B."/>
            <person name="Lipzen A."/>
            <person name="MacQueen A."/>
            <person name="Palacio-Mejia J."/>
            <person name="Plott C."/>
            <person name="Shakirov E."/>
            <person name="Shu S."/>
            <person name="Yoshinaga Y."/>
            <person name="Zane M."/>
            <person name="Rokhsar D."/>
            <person name="Grimwood J."/>
            <person name="Schmutz J."/>
            <person name="Juenger T."/>
        </authorList>
    </citation>
    <scope>NUCLEOTIDE SEQUENCE [LARGE SCALE GENOMIC DNA]</scope>
    <source>
        <strain evidence="4">cv. HAL2</strain>
    </source>
</reference>
<dbReference type="OrthoDB" id="650419at2759"/>
<organism evidence="3 4">
    <name type="scientific">Panicum hallii var. hallii</name>
    <dbReference type="NCBI Taxonomy" id="1504633"/>
    <lineage>
        <taxon>Eukaryota</taxon>
        <taxon>Viridiplantae</taxon>
        <taxon>Streptophyta</taxon>
        <taxon>Embryophyta</taxon>
        <taxon>Tracheophyta</taxon>
        <taxon>Spermatophyta</taxon>
        <taxon>Magnoliopsida</taxon>
        <taxon>Liliopsida</taxon>
        <taxon>Poales</taxon>
        <taxon>Poaceae</taxon>
        <taxon>PACMAD clade</taxon>
        <taxon>Panicoideae</taxon>
        <taxon>Panicodae</taxon>
        <taxon>Paniceae</taxon>
        <taxon>Panicinae</taxon>
        <taxon>Panicum</taxon>
        <taxon>Panicum sect. Panicum</taxon>
    </lineage>
</organism>
<protein>
    <recommendedName>
        <fullName evidence="5">Hydrophobic seed protein domain-containing protein</fullName>
    </recommendedName>
</protein>
<name>A0A2T7DX00_9POAL</name>
<accession>A0A2T7DX00</accession>
<evidence type="ECO:0000313" key="3">
    <source>
        <dbReference type="EMBL" id="PUZ60113.1"/>
    </source>
</evidence>
<feature type="signal peptide" evidence="2">
    <location>
        <begin position="1"/>
        <end position="23"/>
    </location>
</feature>
<keyword evidence="2" id="KW-0732">Signal</keyword>
<dbReference type="Gramene" id="PUZ60113">
    <property type="protein sequence ID" value="PUZ60113"/>
    <property type="gene ID" value="GQ55_4G097800"/>
</dbReference>
<keyword evidence="4" id="KW-1185">Reference proteome</keyword>
<dbReference type="Proteomes" id="UP000244336">
    <property type="component" value="Chromosome 4"/>
</dbReference>
<dbReference type="EMBL" id="CM009752">
    <property type="protein sequence ID" value="PUZ60113.1"/>
    <property type="molecule type" value="Genomic_DNA"/>
</dbReference>
<sequence length="97" mass="10183">MASSTKTARLLLLLQIALFVASAVIMSGGSVCHGARDAIGYGGLHPDRPACIGERCPVRPGYPYGHRLPNPYGRPGRGGIPYHGTPAQPPNGEIPRP</sequence>
<gene>
    <name evidence="3" type="ORF">GQ55_4G097800</name>
</gene>